<dbReference type="AlphaFoldDB" id="A0A1Y2HBP2"/>
<proteinExistence type="predicted"/>
<sequence>MRNRRIWMAGRPMEGGPARRRRWPWMGEMQAHLDPRAPWMRAQAAVRLPAVAGLARRWR</sequence>
<name>A0A1Y2HBP2_9FUNG</name>
<evidence type="ECO:0000313" key="1">
    <source>
        <dbReference type="EMBL" id="ORZ31113.1"/>
    </source>
</evidence>
<comment type="caution">
    <text evidence="1">The sequence shown here is derived from an EMBL/GenBank/DDBJ whole genome shotgun (WGS) entry which is preliminary data.</text>
</comment>
<reference evidence="1 2" key="1">
    <citation type="submission" date="2016-07" db="EMBL/GenBank/DDBJ databases">
        <title>Pervasive Adenine N6-methylation of Active Genes in Fungi.</title>
        <authorList>
            <consortium name="DOE Joint Genome Institute"/>
            <person name="Mondo S.J."/>
            <person name="Dannebaum R.O."/>
            <person name="Kuo R.C."/>
            <person name="Labutti K."/>
            <person name="Haridas S."/>
            <person name="Kuo A."/>
            <person name="Salamov A."/>
            <person name="Ahrendt S.R."/>
            <person name="Lipzen A."/>
            <person name="Sullivan W."/>
            <person name="Andreopoulos W.B."/>
            <person name="Clum A."/>
            <person name="Lindquist E."/>
            <person name="Daum C."/>
            <person name="Ramamoorthy G.K."/>
            <person name="Gryganskyi A."/>
            <person name="Culley D."/>
            <person name="Magnuson J.K."/>
            <person name="James T.Y."/>
            <person name="O'Malley M.A."/>
            <person name="Stajich J.E."/>
            <person name="Spatafora J.W."/>
            <person name="Visel A."/>
            <person name="Grigoriev I.V."/>
        </authorList>
    </citation>
    <scope>NUCLEOTIDE SEQUENCE [LARGE SCALE GENOMIC DNA]</scope>
    <source>
        <strain evidence="1 2">PL171</strain>
    </source>
</reference>
<keyword evidence="2" id="KW-1185">Reference proteome</keyword>
<dbReference type="EMBL" id="MCFL01000066">
    <property type="protein sequence ID" value="ORZ31113.1"/>
    <property type="molecule type" value="Genomic_DNA"/>
</dbReference>
<evidence type="ECO:0000313" key="2">
    <source>
        <dbReference type="Proteomes" id="UP000193411"/>
    </source>
</evidence>
<organism evidence="1 2">
    <name type="scientific">Catenaria anguillulae PL171</name>
    <dbReference type="NCBI Taxonomy" id="765915"/>
    <lineage>
        <taxon>Eukaryota</taxon>
        <taxon>Fungi</taxon>
        <taxon>Fungi incertae sedis</taxon>
        <taxon>Blastocladiomycota</taxon>
        <taxon>Blastocladiomycetes</taxon>
        <taxon>Blastocladiales</taxon>
        <taxon>Catenariaceae</taxon>
        <taxon>Catenaria</taxon>
    </lineage>
</organism>
<accession>A0A1Y2HBP2</accession>
<dbReference type="Proteomes" id="UP000193411">
    <property type="component" value="Unassembled WGS sequence"/>
</dbReference>
<gene>
    <name evidence="1" type="ORF">BCR44DRAFT_1443001</name>
</gene>
<protein>
    <submittedName>
        <fullName evidence="1">Uncharacterized protein</fullName>
    </submittedName>
</protein>